<protein>
    <submittedName>
        <fullName evidence="9">Tripartite ATP-independent transporter DctM subunit</fullName>
    </submittedName>
</protein>
<proteinExistence type="predicted"/>
<evidence type="ECO:0000313" key="10">
    <source>
        <dbReference type="Proteomes" id="UP000316706"/>
    </source>
</evidence>
<evidence type="ECO:0000256" key="6">
    <source>
        <dbReference type="ARBA" id="ARBA00023136"/>
    </source>
</evidence>
<feature type="transmembrane region" description="Helical" evidence="7">
    <location>
        <begin position="49"/>
        <end position="68"/>
    </location>
</feature>
<feature type="transmembrane region" description="Helical" evidence="7">
    <location>
        <begin position="311"/>
        <end position="342"/>
    </location>
</feature>
<organism evidence="9 10">
    <name type="scientific">Actinomadura hallensis</name>
    <dbReference type="NCBI Taxonomy" id="337895"/>
    <lineage>
        <taxon>Bacteria</taxon>
        <taxon>Bacillati</taxon>
        <taxon>Actinomycetota</taxon>
        <taxon>Actinomycetes</taxon>
        <taxon>Streptosporangiales</taxon>
        <taxon>Thermomonosporaceae</taxon>
        <taxon>Actinomadura</taxon>
    </lineage>
</organism>
<dbReference type="InterPro" id="IPR010656">
    <property type="entry name" value="DctM"/>
</dbReference>
<dbReference type="RefSeq" id="WP_141966002.1">
    <property type="nucleotide sequence ID" value="NZ_VFPO01000001.1"/>
</dbReference>
<keyword evidence="6 7" id="KW-0472">Membrane</keyword>
<evidence type="ECO:0000313" key="9">
    <source>
        <dbReference type="EMBL" id="TQM66928.1"/>
    </source>
</evidence>
<dbReference type="InterPro" id="IPR004681">
    <property type="entry name" value="TRAP_DctM"/>
</dbReference>
<dbReference type="PANTHER" id="PTHR33362">
    <property type="entry name" value="SIALIC ACID TRAP TRANSPORTER PERMEASE PROTEIN SIAT-RELATED"/>
    <property type="match status" value="1"/>
</dbReference>
<keyword evidence="4 7" id="KW-0812">Transmembrane</keyword>
<comment type="caution">
    <text evidence="9">The sequence shown here is derived from an EMBL/GenBank/DDBJ whole genome shotgun (WGS) entry which is preliminary data.</text>
</comment>
<feature type="transmembrane region" description="Helical" evidence="7">
    <location>
        <begin position="240"/>
        <end position="259"/>
    </location>
</feature>
<feature type="domain" description="TRAP C4-dicarboxylate transport system permease DctM subunit" evidence="8">
    <location>
        <begin position="10"/>
        <end position="414"/>
    </location>
</feature>
<feature type="transmembrane region" description="Helical" evidence="7">
    <location>
        <begin position="167"/>
        <end position="192"/>
    </location>
</feature>
<evidence type="ECO:0000256" key="3">
    <source>
        <dbReference type="ARBA" id="ARBA00022519"/>
    </source>
</evidence>
<dbReference type="Pfam" id="PF06808">
    <property type="entry name" value="DctM"/>
    <property type="match status" value="1"/>
</dbReference>
<keyword evidence="2" id="KW-1003">Cell membrane</keyword>
<dbReference type="GO" id="GO:0022857">
    <property type="term" value="F:transmembrane transporter activity"/>
    <property type="evidence" value="ECO:0007669"/>
    <property type="project" value="TreeGrafter"/>
</dbReference>
<dbReference type="NCBIfam" id="TIGR00786">
    <property type="entry name" value="dctM"/>
    <property type="match status" value="1"/>
</dbReference>
<comment type="subcellular location">
    <subcellularLocation>
        <location evidence="1">Cell inner membrane</location>
        <topology evidence="1">Multi-pass membrane protein</topology>
    </subcellularLocation>
</comment>
<reference evidence="9 10" key="1">
    <citation type="submission" date="2019-06" db="EMBL/GenBank/DDBJ databases">
        <title>Sequencing the genomes of 1000 actinobacteria strains.</title>
        <authorList>
            <person name="Klenk H.-P."/>
        </authorList>
    </citation>
    <scope>NUCLEOTIDE SEQUENCE [LARGE SCALE GENOMIC DNA]</scope>
    <source>
        <strain evidence="9 10">DSM 45043</strain>
    </source>
</reference>
<feature type="transmembrane region" description="Helical" evidence="7">
    <location>
        <begin position="397"/>
        <end position="418"/>
    </location>
</feature>
<keyword evidence="10" id="KW-1185">Reference proteome</keyword>
<sequence length="424" mass="44082">MSMVLLGTAIAVLLLLRVPVAFALLGPCLTYVSFEGYSAGLSVRQATEAVNSFPLLAVPLFILVGVVANRAGIADRLFDFALAAVGRVRGSLAYVNIGVSVGFSWMSGSALADAAGLGKVEIPVMKRNGYSPRFAVGVSAASSLLGPVMPPSIPAVVYAGIAGVSTGALFAASVAPAFLMAAGLAIMVFFLVRRRDDLRGEPFSWANLRRTGVRVIGPAGAPVIILGGILGGWFTPTEAAAVGAAYVLVLGAVYGRITWRDLFPIAKETAATTASITLIVGASGLLGWILARERVPQAISEALLGLTDNAIVFLLLVNVLLILLGAILEGVSALVITVPILLPIAAEFGVDPMHFGVIVIMNLMIGLLTPPIGAVLFVMSPVARMPIHEVFRGTLPFLLPLLVVLLLVTFVPSIVTFLPELLGL</sequence>
<dbReference type="AlphaFoldDB" id="A0A543I8M5"/>
<dbReference type="EMBL" id="VFPO01000001">
    <property type="protein sequence ID" value="TQM66928.1"/>
    <property type="molecule type" value="Genomic_DNA"/>
</dbReference>
<evidence type="ECO:0000256" key="7">
    <source>
        <dbReference type="SAM" id="Phobius"/>
    </source>
</evidence>
<dbReference type="GO" id="GO:0005886">
    <property type="term" value="C:plasma membrane"/>
    <property type="evidence" value="ECO:0007669"/>
    <property type="project" value="UniProtKB-SubCell"/>
</dbReference>
<feature type="transmembrane region" description="Helical" evidence="7">
    <location>
        <begin position="271"/>
        <end position="291"/>
    </location>
</feature>
<evidence type="ECO:0000256" key="1">
    <source>
        <dbReference type="ARBA" id="ARBA00004429"/>
    </source>
</evidence>
<dbReference type="Proteomes" id="UP000316706">
    <property type="component" value="Unassembled WGS sequence"/>
</dbReference>
<dbReference type="PIRSF" id="PIRSF006066">
    <property type="entry name" value="HI0050"/>
    <property type="match status" value="1"/>
</dbReference>
<dbReference type="PANTHER" id="PTHR33362:SF3">
    <property type="entry name" value="SIALIC ACID TRAP TRANSPORTER PERMEASE PROTEIN SIAT"/>
    <property type="match status" value="1"/>
</dbReference>
<feature type="transmembrane region" description="Helical" evidence="7">
    <location>
        <begin position="354"/>
        <end position="377"/>
    </location>
</feature>
<evidence type="ECO:0000256" key="5">
    <source>
        <dbReference type="ARBA" id="ARBA00022989"/>
    </source>
</evidence>
<keyword evidence="3" id="KW-0997">Cell inner membrane</keyword>
<gene>
    <name evidence="9" type="ORF">FHX41_0525</name>
</gene>
<evidence type="ECO:0000259" key="8">
    <source>
        <dbReference type="Pfam" id="PF06808"/>
    </source>
</evidence>
<name>A0A543I8M5_9ACTN</name>
<evidence type="ECO:0000256" key="2">
    <source>
        <dbReference type="ARBA" id="ARBA00022475"/>
    </source>
</evidence>
<keyword evidence="5 7" id="KW-1133">Transmembrane helix</keyword>
<feature type="transmembrane region" description="Helical" evidence="7">
    <location>
        <begin position="213"/>
        <end position="234"/>
    </location>
</feature>
<accession>A0A543I8M5</accession>
<dbReference type="OrthoDB" id="9777699at2"/>
<feature type="transmembrane region" description="Helical" evidence="7">
    <location>
        <begin position="134"/>
        <end position="161"/>
    </location>
</feature>
<evidence type="ECO:0000256" key="4">
    <source>
        <dbReference type="ARBA" id="ARBA00022692"/>
    </source>
</evidence>